<keyword evidence="5" id="KW-0342">GTP-binding</keyword>
<protein>
    <submittedName>
        <fullName evidence="7">DgyrCDS696</fullName>
    </submittedName>
</protein>
<dbReference type="PANTHER" id="PTHR43261:SF1">
    <property type="entry name" value="RIBOSOME-RELEASING FACTOR 2, MITOCHONDRIAL"/>
    <property type="match status" value="1"/>
</dbReference>
<dbReference type="Gene3D" id="3.30.70.240">
    <property type="match status" value="1"/>
</dbReference>
<dbReference type="EMBL" id="CAJFCJ010000001">
    <property type="protein sequence ID" value="CAD5111381.1"/>
    <property type="molecule type" value="Genomic_DNA"/>
</dbReference>
<keyword evidence="1" id="KW-0547">Nucleotide-binding</keyword>
<dbReference type="SUPFAM" id="SSF54980">
    <property type="entry name" value="EF-G C-terminal domain-like"/>
    <property type="match status" value="2"/>
</dbReference>
<dbReference type="OrthoDB" id="198619at2759"/>
<name>A0A7I8V868_9ANNE</name>
<dbReference type="GO" id="GO:0005525">
    <property type="term" value="F:GTP binding"/>
    <property type="evidence" value="ECO:0007669"/>
    <property type="project" value="UniProtKB-KW"/>
</dbReference>
<dbReference type="Pfam" id="PF00679">
    <property type="entry name" value="EFG_C"/>
    <property type="match status" value="1"/>
</dbReference>
<dbReference type="InterPro" id="IPR027417">
    <property type="entry name" value="P-loop_NTPase"/>
</dbReference>
<dbReference type="Pfam" id="PF14492">
    <property type="entry name" value="EFG_III"/>
    <property type="match status" value="1"/>
</dbReference>
<evidence type="ECO:0000256" key="5">
    <source>
        <dbReference type="ARBA" id="ARBA00023134"/>
    </source>
</evidence>
<dbReference type="GO" id="GO:0003746">
    <property type="term" value="F:translation elongation factor activity"/>
    <property type="evidence" value="ECO:0007669"/>
    <property type="project" value="UniProtKB-KW"/>
</dbReference>
<dbReference type="PRINTS" id="PR00315">
    <property type="entry name" value="ELONGATNFCT"/>
</dbReference>
<evidence type="ECO:0000256" key="4">
    <source>
        <dbReference type="ARBA" id="ARBA00023128"/>
    </source>
</evidence>
<dbReference type="InterPro" id="IPR020568">
    <property type="entry name" value="Ribosomal_Su5_D2-typ_SF"/>
</dbReference>
<dbReference type="Pfam" id="PF00009">
    <property type="entry name" value="GTP_EFTU"/>
    <property type="match status" value="1"/>
</dbReference>
<evidence type="ECO:0000256" key="1">
    <source>
        <dbReference type="ARBA" id="ARBA00022741"/>
    </source>
</evidence>
<dbReference type="GO" id="GO:0032543">
    <property type="term" value="P:mitochondrial translation"/>
    <property type="evidence" value="ECO:0007669"/>
    <property type="project" value="TreeGrafter"/>
</dbReference>
<dbReference type="SUPFAM" id="SSF50447">
    <property type="entry name" value="Translation proteins"/>
    <property type="match status" value="1"/>
</dbReference>
<keyword evidence="2" id="KW-0251">Elongation factor</keyword>
<dbReference type="PROSITE" id="PS00301">
    <property type="entry name" value="G_TR_1"/>
    <property type="match status" value="1"/>
</dbReference>
<dbReference type="InterPro" id="IPR005225">
    <property type="entry name" value="Small_GTP-bd"/>
</dbReference>
<dbReference type="FunFam" id="3.30.70.870:FF:000001">
    <property type="entry name" value="Elongation factor G"/>
    <property type="match status" value="1"/>
</dbReference>
<dbReference type="AlphaFoldDB" id="A0A7I8V868"/>
<evidence type="ECO:0000259" key="6">
    <source>
        <dbReference type="PROSITE" id="PS51722"/>
    </source>
</evidence>
<dbReference type="Gene3D" id="3.30.70.870">
    <property type="entry name" value="Elongation Factor G (Translational Gtpase), domain 3"/>
    <property type="match status" value="1"/>
</dbReference>
<reference evidence="7 8" key="1">
    <citation type="submission" date="2020-08" db="EMBL/GenBank/DDBJ databases">
        <authorList>
            <person name="Hejnol A."/>
        </authorList>
    </citation>
    <scope>NUCLEOTIDE SEQUENCE [LARGE SCALE GENOMIC DNA]</scope>
</reference>
<accession>A0A7I8V868</accession>
<dbReference type="InterPro" id="IPR014721">
    <property type="entry name" value="Ribsml_uS5_D2-typ_fold_subgr"/>
</dbReference>
<feature type="domain" description="Tr-type G" evidence="6">
    <location>
        <begin position="20"/>
        <end position="300"/>
    </location>
</feature>
<dbReference type="FunFam" id="3.30.70.240:FF:000001">
    <property type="entry name" value="Elongation factor G"/>
    <property type="match status" value="1"/>
</dbReference>
<dbReference type="SUPFAM" id="SSF54211">
    <property type="entry name" value="Ribosomal protein S5 domain 2-like"/>
    <property type="match status" value="1"/>
</dbReference>
<keyword evidence="8" id="KW-1185">Reference proteome</keyword>
<keyword evidence="3" id="KW-0648">Protein biosynthesis</keyword>
<dbReference type="InterPro" id="IPR041095">
    <property type="entry name" value="EFG_II"/>
</dbReference>
<dbReference type="CDD" id="cd01886">
    <property type="entry name" value="EF-G"/>
    <property type="match status" value="1"/>
</dbReference>
<dbReference type="InterPro" id="IPR031157">
    <property type="entry name" value="G_TR_CS"/>
</dbReference>
<evidence type="ECO:0000313" key="8">
    <source>
        <dbReference type="Proteomes" id="UP000549394"/>
    </source>
</evidence>
<dbReference type="InterPro" id="IPR009000">
    <property type="entry name" value="Transl_B-barrel_sf"/>
</dbReference>
<dbReference type="Pfam" id="PF22042">
    <property type="entry name" value="EF-G_D2"/>
    <property type="match status" value="1"/>
</dbReference>
<proteinExistence type="predicted"/>
<dbReference type="GO" id="GO:0003924">
    <property type="term" value="F:GTPase activity"/>
    <property type="evidence" value="ECO:0007669"/>
    <property type="project" value="InterPro"/>
</dbReference>
<dbReference type="InterPro" id="IPR035649">
    <property type="entry name" value="EFG_V"/>
</dbReference>
<dbReference type="InterPro" id="IPR009022">
    <property type="entry name" value="EFG_III"/>
</dbReference>
<dbReference type="InterPro" id="IPR000795">
    <property type="entry name" value="T_Tr_GTP-bd_dom"/>
</dbReference>
<dbReference type="InterPro" id="IPR035647">
    <property type="entry name" value="EFG_III/V"/>
</dbReference>
<evidence type="ECO:0000256" key="3">
    <source>
        <dbReference type="ARBA" id="ARBA00022917"/>
    </source>
</evidence>
<dbReference type="SMART" id="SM00889">
    <property type="entry name" value="EFG_IV"/>
    <property type="match status" value="1"/>
</dbReference>
<dbReference type="InterPro" id="IPR005517">
    <property type="entry name" value="Transl_elong_EFG/EF2_IV"/>
</dbReference>
<dbReference type="FunFam" id="3.40.50.300:FF:000514">
    <property type="entry name" value="Ribosome-releasing factor 2, mitochondrial"/>
    <property type="match status" value="1"/>
</dbReference>
<organism evidence="7 8">
    <name type="scientific">Dimorphilus gyrociliatus</name>
    <dbReference type="NCBI Taxonomy" id="2664684"/>
    <lineage>
        <taxon>Eukaryota</taxon>
        <taxon>Metazoa</taxon>
        <taxon>Spiralia</taxon>
        <taxon>Lophotrochozoa</taxon>
        <taxon>Annelida</taxon>
        <taxon>Polychaeta</taxon>
        <taxon>Polychaeta incertae sedis</taxon>
        <taxon>Dinophilidae</taxon>
        <taxon>Dimorphilus</taxon>
    </lineage>
</organism>
<sequence>MSSANHSKARRLVGLDVPENKIRNIGIMAHIDAGKTTTTERMLYYSGFTNHLGDVDDGDTITDYMEQERERGITITSAAVTFPWKGYHVNLIDTPGHVDFTLEVERCLRILDGAIAVIDGSAGVEAQTVTVWHQADRYKIPRIIYINKMDKTQADFNLSIESIKSKLSVLPLILQNPIGNGRSFRGVVDLLNMKKLLWSNSVDGKTYKIDNLQPTDDLYTESLTMRNFLIEQLADLDDHIANLILMDTKYEDISANDLTKAIRKVTINSKAVPILCGSSFKNKGVQPLLDSVVHYLPNPSQIDHPFTKFYQNSLCGLAFKIINDKQRGPLTFVRIFSGKIENGQSVFNINKECSEKVTKLLQISADSVTDLSHASSGHIVAISGLKETITGDTLVKNLTTVTRAKKSLDKDEETVDEILASMNVPEPVFFCSIEPPSQAYMKQLDYALACLTKEDPSLRVTTDNETGQTILSGMGELHLEIIKDRILKEYGVDADLGDLQVSYRESIKQSIEEEFILDQTIGNKKHQATIHLSIHSLLDGHNTSGMKFKGFIPKPTKEAELYKLKRPEINAINNGIRSALSKGTILGFPVIDVEVHLHNVSKSYSTSLPMLTTVTAMCVERALRKGESILLEPTMLLDINSNSTYSDRVLSDLGQRRSQILNVDARDDLRMIRAITPLSELLGYSTAIRTMTSGTTSFTMHMHDYQVMSEMDKQTAVSKLKY</sequence>
<dbReference type="Gene3D" id="3.30.230.10">
    <property type="match status" value="1"/>
</dbReference>
<dbReference type="InterPro" id="IPR000640">
    <property type="entry name" value="EFG_V-like"/>
</dbReference>
<dbReference type="PROSITE" id="PS51722">
    <property type="entry name" value="G_TR_2"/>
    <property type="match status" value="1"/>
</dbReference>
<dbReference type="CDD" id="cd16262">
    <property type="entry name" value="EFG_III"/>
    <property type="match status" value="1"/>
</dbReference>
<dbReference type="CDD" id="cd03713">
    <property type="entry name" value="EFG_mtEFG_C"/>
    <property type="match status" value="1"/>
</dbReference>
<evidence type="ECO:0000313" key="7">
    <source>
        <dbReference type="EMBL" id="CAD5111381.1"/>
    </source>
</evidence>
<dbReference type="PANTHER" id="PTHR43261">
    <property type="entry name" value="TRANSLATION ELONGATION FACTOR G-RELATED"/>
    <property type="match status" value="1"/>
</dbReference>
<dbReference type="Proteomes" id="UP000549394">
    <property type="component" value="Unassembled WGS sequence"/>
</dbReference>
<gene>
    <name evidence="7" type="ORF">DGYR_LOCUS685</name>
</gene>
<dbReference type="InterPro" id="IPR053905">
    <property type="entry name" value="EF-G-like_DII"/>
</dbReference>
<dbReference type="GO" id="GO:0005759">
    <property type="term" value="C:mitochondrial matrix"/>
    <property type="evidence" value="ECO:0007669"/>
    <property type="project" value="UniProtKB-ARBA"/>
</dbReference>
<keyword evidence="4" id="KW-0496">Mitochondrion</keyword>
<dbReference type="GO" id="GO:0032790">
    <property type="term" value="P:ribosome disassembly"/>
    <property type="evidence" value="ECO:0007669"/>
    <property type="project" value="TreeGrafter"/>
</dbReference>
<evidence type="ECO:0000256" key="2">
    <source>
        <dbReference type="ARBA" id="ARBA00022768"/>
    </source>
</evidence>
<dbReference type="Gene3D" id="2.40.30.10">
    <property type="entry name" value="Translation factors"/>
    <property type="match status" value="1"/>
</dbReference>
<dbReference type="NCBIfam" id="TIGR00231">
    <property type="entry name" value="small_GTP"/>
    <property type="match status" value="1"/>
</dbReference>
<dbReference type="Gene3D" id="3.40.50.300">
    <property type="entry name" value="P-loop containing nucleotide triphosphate hydrolases"/>
    <property type="match status" value="1"/>
</dbReference>
<dbReference type="SUPFAM" id="SSF52540">
    <property type="entry name" value="P-loop containing nucleoside triphosphate hydrolases"/>
    <property type="match status" value="1"/>
</dbReference>
<dbReference type="Pfam" id="PF03764">
    <property type="entry name" value="EFG_IV"/>
    <property type="match status" value="1"/>
</dbReference>
<dbReference type="SMART" id="SM00838">
    <property type="entry name" value="EFG_C"/>
    <property type="match status" value="1"/>
</dbReference>
<comment type="caution">
    <text evidence="7">The sequence shown here is derived from an EMBL/GenBank/DDBJ whole genome shotgun (WGS) entry which is preliminary data.</text>
</comment>